<dbReference type="PANTHER" id="PTHR30136">
    <property type="entry name" value="HELIX-TURN-HELIX TRANSCRIPTIONAL REGULATOR, ICLR FAMILY"/>
    <property type="match status" value="1"/>
</dbReference>
<keyword evidence="1" id="KW-0805">Transcription regulation</keyword>
<dbReference type="PANTHER" id="PTHR30136:SF35">
    <property type="entry name" value="HTH-TYPE TRANSCRIPTIONAL REGULATOR RV1719"/>
    <property type="match status" value="1"/>
</dbReference>
<gene>
    <name evidence="5" type="ORF">ACIGW0_22790</name>
</gene>
<dbReference type="SUPFAM" id="SSF55781">
    <property type="entry name" value="GAF domain-like"/>
    <property type="match status" value="1"/>
</dbReference>
<reference evidence="5 6" key="1">
    <citation type="submission" date="2024-10" db="EMBL/GenBank/DDBJ databases">
        <title>The Natural Products Discovery Center: Release of the First 8490 Sequenced Strains for Exploring Actinobacteria Biosynthetic Diversity.</title>
        <authorList>
            <person name="Kalkreuter E."/>
            <person name="Kautsar S.A."/>
            <person name="Yang D."/>
            <person name="Bader C.D."/>
            <person name="Teijaro C.N."/>
            <person name="Fluegel L."/>
            <person name="Davis C.M."/>
            <person name="Simpson J.R."/>
            <person name="Lauterbach L."/>
            <person name="Steele A.D."/>
            <person name="Gui C."/>
            <person name="Meng S."/>
            <person name="Li G."/>
            <person name="Viehrig K."/>
            <person name="Ye F."/>
            <person name="Su P."/>
            <person name="Kiefer A.F."/>
            <person name="Nichols A."/>
            <person name="Cepeda A.J."/>
            <person name="Yan W."/>
            <person name="Fan B."/>
            <person name="Jiang Y."/>
            <person name="Adhikari A."/>
            <person name="Zheng C.-J."/>
            <person name="Schuster L."/>
            <person name="Cowan T.M."/>
            <person name="Smanski M.J."/>
            <person name="Chevrette M.G."/>
            <person name="De Carvalho L.P.S."/>
            <person name="Shen B."/>
        </authorList>
    </citation>
    <scope>NUCLEOTIDE SEQUENCE [LARGE SCALE GENOMIC DNA]</scope>
    <source>
        <strain evidence="5 6">NPDC053346</strain>
    </source>
</reference>
<proteinExistence type="predicted"/>
<dbReference type="EMBL" id="JBITYT010000010">
    <property type="protein sequence ID" value="MFI9122200.1"/>
    <property type="molecule type" value="Genomic_DNA"/>
</dbReference>
<dbReference type="InterPro" id="IPR050707">
    <property type="entry name" value="HTH_MetabolicPath_Reg"/>
</dbReference>
<dbReference type="InterPro" id="IPR036388">
    <property type="entry name" value="WH-like_DNA-bd_sf"/>
</dbReference>
<evidence type="ECO:0000313" key="6">
    <source>
        <dbReference type="Proteomes" id="UP001614391"/>
    </source>
</evidence>
<comment type="caution">
    <text evidence="5">The sequence shown here is derived from an EMBL/GenBank/DDBJ whole genome shotgun (WGS) entry which is preliminary data.</text>
</comment>
<evidence type="ECO:0000313" key="5">
    <source>
        <dbReference type="EMBL" id="MFI9122200.1"/>
    </source>
</evidence>
<feature type="domain" description="IclR-ED" evidence="4">
    <location>
        <begin position="76"/>
        <end position="264"/>
    </location>
</feature>
<dbReference type="InterPro" id="IPR029016">
    <property type="entry name" value="GAF-like_dom_sf"/>
</dbReference>
<evidence type="ECO:0000256" key="2">
    <source>
        <dbReference type="ARBA" id="ARBA00023163"/>
    </source>
</evidence>
<evidence type="ECO:0000259" key="4">
    <source>
        <dbReference type="PROSITE" id="PS51078"/>
    </source>
</evidence>
<dbReference type="Proteomes" id="UP001614391">
    <property type="component" value="Unassembled WGS sequence"/>
</dbReference>
<dbReference type="RefSeq" id="WP_399617696.1">
    <property type="nucleotide sequence ID" value="NZ_JBITYT010000010.1"/>
</dbReference>
<organism evidence="5 6">
    <name type="scientific">Streptomyces bikiniensis</name>
    <dbReference type="NCBI Taxonomy" id="1896"/>
    <lineage>
        <taxon>Bacteria</taxon>
        <taxon>Bacillati</taxon>
        <taxon>Actinomycetota</taxon>
        <taxon>Actinomycetes</taxon>
        <taxon>Kitasatosporales</taxon>
        <taxon>Streptomycetaceae</taxon>
        <taxon>Streptomyces</taxon>
    </lineage>
</organism>
<dbReference type="PROSITE" id="PS51078">
    <property type="entry name" value="ICLR_ED"/>
    <property type="match status" value="1"/>
</dbReference>
<keyword evidence="2" id="KW-0804">Transcription</keyword>
<evidence type="ECO:0000256" key="3">
    <source>
        <dbReference type="SAM" id="MobiDB-lite"/>
    </source>
</evidence>
<feature type="region of interest" description="Disordered" evidence="3">
    <location>
        <begin position="260"/>
        <end position="292"/>
    </location>
</feature>
<protein>
    <submittedName>
        <fullName evidence="5">IclR family transcriptional regulator</fullName>
    </submittedName>
</protein>
<name>A0ABW8CX91_STRBI</name>
<keyword evidence="6" id="KW-1185">Reference proteome</keyword>
<sequence>MTESAPAARPPGTTPARGIMLVARAFTRLPGTAHSPAELAAAARLDTAAVHRILRSGLSGGTFVEAPPGRYRLGPGAARVGIHAMAAAPGPRAARPVLDRLGRLLDAFAVLWVLSPYGGPSKTHAASAPGRYGFDALGLAPARLVEVGQSLRAGASGQAIAAHLPRPLVAAVLTEPVPAGAGPGAPRGAADFLAALERVRRTGYAAIREEIPGWDSVAAPVLWGGTVYGAVTILKPSPLMPRDLSLLATATTAAAGQLSHLVSGTGPATPPRPRPTPRTEDRTAMPYGTTDW</sequence>
<dbReference type="InterPro" id="IPR036390">
    <property type="entry name" value="WH_DNA-bd_sf"/>
</dbReference>
<dbReference type="Gene3D" id="3.30.450.40">
    <property type="match status" value="1"/>
</dbReference>
<dbReference type="InterPro" id="IPR014757">
    <property type="entry name" value="Tscrpt_reg_IclR_C"/>
</dbReference>
<dbReference type="SUPFAM" id="SSF46785">
    <property type="entry name" value="Winged helix' DNA-binding domain"/>
    <property type="match status" value="1"/>
</dbReference>
<evidence type="ECO:0000256" key="1">
    <source>
        <dbReference type="ARBA" id="ARBA00023015"/>
    </source>
</evidence>
<dbReference type="Gene3D" id="1.10.10.10">
    <property type="entry name" value="Winged helix-like DNA-binding domain superfamily/Winged helix DNA-binding domain"/>
    <property type="match status" value="1"/>
</dbReference>
<accession>A0ABW8CX91</accession>